<organism evidence="3 4">
    <name type="scientific">Nonomuraea wenchangensis</name>
    <dbReference type="NCBI Taxonomy" id="568860"/>
    <lineage>
        <taxon>Bacteria</taxon>
        <taxon>Bacillati</taxon>
        <taxon>Actinomycetota</taxon>
        <taxon>Actinomycetes</taxon>
        <taxon>Streptosporangiales</taxon>
        <taxon>Streptosporangiaceae</taxon>
        <taxon>Nonomuraea</taxon>
    </lineage>
</organism>
<dbReference type="AlphaFoldDB" id="A0A1I0CVW9"/>
<dbReference type="EMBL" id="FOHX01000002">
    <property type="protein sequence ID" value="SET23958.1"/>
    <property type="molecule type" value="Genomic_DNA"/>
</dbReference>
<dbReference type="InterPro" id="IPR011528">
    <property type="entry name" value="NERD"/>
</dbReference>
<protein>
    <submittedName>
        <fullName evidence="3">Nuclease-related domain-containing protein</fullName>
    </submittedName>
</protein>
<accession>A0A1I0CVW9</accession>
<reference evidence="3 4" key="1">
    <citation type="submission" date="2016-10" db="EMBL/GenBank/DDBJ databases">
        <authorList>
            <person name="de Groot N.N."/>
        </authorList>
    </citation>
    <scope>NUCLEOTIDE SEQUENCE [LARGE SCALE GENOMIC DNA]</scope>
    <source>
        <strain evidence="3 4">CGMCC 4.5598</strain>
    </source>
</reference>
<dbReference type="Proteomes" id="UP000199361">
    <property type="component" value="Unassembled WGS sequence"/>
</dbReference>
<proteinExistence type="predicted"/>
<feature type="transmembrane region" description="Helical" evidence="1">
    <location>
        <begin position="84"/>
        <end position="102"/>
    </location>
</feature>
<keyword evidence="1" id="KW-0812">Transmembrane</keyword>
<dbReference type="STRING" id="568860.SAMN05421811_102478"/>
<keyword evidence="1" id="KW-1133">Transmembrane helix</keyword>
<gene>
    <name evidence="3" type="ORF">SAMN05421811_102478</name>
</gene>
<sequence>MTSEGSSAWQILHISYSLGEFAVPGGSIYVQPSDKYTGNSAQWWYEKLWREDATNRRRSRYVKAGVGFVVGVAVALRFDLSGASVLVGLLVAALVAAVDWYLDWRAFHATAVWRGAKHGETITARLLRRSLGRQGYTVLDGRAVKGEASIDHLIIGPAGVWIVDNESWSPDTDINVYGGRLFFGEKYGSTYASKLVKTAESFGDLLTRETGVQVTISPMLAVHCGLLPRGGVFVAEGLTVLKPRVASKVIKAVEGRVYTDEQIELLTRTAAKELLKAAA</sequence>
<feature type="domain" description="NERD" evidence="2">
    <location>
        <begin position="118"/>
        <end position="186"/>
    </location>
</feature>
<evidence type="ECO:0000256" key="1">
    <source>
        <dbReference type="SAM" id="Phobius"/>
    </source>
</evidence>
<feature type="transmembrane region" description="Helical" evidence="1">
    <location>
        <begin position="61"/>
        <end position="78"/>
    </location>
</feature>
<evidence type="ECO:0000259" key="2">
    <source>
        <dbReference type="Pfam" id="PF08378"/>
    </source>
</evidence>
<keyword evidence="1" id="KW-0472">Membrane</keyword>
<evidence type="ECO:0000313" key="4">
    <source>
        <dbReference type="Proteomes" id="UP000199361"/>
    </source>
</evidence>
<keyword evidence="4" id="KW-1185">Reference proteome</keyword>
<name>A0A1I0CVW9_9ACTN</name>
<evidence type="ECO:0000313" key="3">
    <source>
        <dbReference type="EMBL" id="SET23958.1"/>
    </source>
</evidence>
<dbReference type="Pfam" id="PF08378">
    <property type="entry name" value="NERD"/>
    <property type="match status" value="1"/>
</dbReference>